<proteinExistence type="predicted"/>
<feature type="chain" id="PRO_5008580088" description="Neuropeptide-like 1" evidence="3">
    <location>
        <begin position="26"/>
        <end position="584"/>
    </location>
</feature>
<evidence type="ECO:0000256" key="3">
    <source>
        <dbReference type="SAM" id="SignalP"/>
    </source>
</evidence>
<evidence type="ECO:0000256" key="2">
    <source>
        <dbReference type="SAM" id="MobiDB-lite"/>
    </source>
</evidence>
<dbReference type="AlphaFoldDB" id="A0A1B6C013"/>
<feature type="region of interest" description="Disordered" evidence="2">
    <location>
        <begin position="359"/>
        <end position="440"/>
    </location>
</feature>
<reference evidence="4" key="1">
    <citation type="submission" date="2015-12" db="EMBL/GenBank/DDBJ databases">
        <title>De novo transcriptome assembly of four potential Pierce s Disease insect vectors from Arizona vineyards.</title>
        <authorList>
            <person name="Tassone E.E."/>
        </authorList>
    </citation>
    <scope>NUCLEOTIDE SEQUENCE</scope>
</reference>
<name>A0A1B6C013_9HEMI</name>
<keyword evidence="3" id="KW-0732">Signal</keyword>
<feature type="compositionally biased region" description="Basic and acidic residues" evidence="2">
    <location>
        <begin position="401"/>
        <end position="432"/>
    </location>
</feature>
<gene>
    <name evidence="4" type="ORF">g.7504</name>
</gene>
<evidence type="ECO:0000256" key="1">
    <source>
        <dbReference type="SAM" id="Coils"/>
    </source>
</evidence>
<keyword evidence="1" id="KW-0175">Coiled coil</keyword>
<accession>A0A1B6C013</accession>
<feature type="signal peptide" evidence="3">
    <location>
        <begin position="1"/>
        <end position="25"/>
    </location>
</feature>
<feature type="region of interest" description="Disordered" evidence="2">
    <location>
        <begin position="527"/>
        <end position="551"/>
    </location>
</feature>
<feature type="coiled-coil region" evidence="1">
    <location>
        <begin position="100"/>
        <end position="135"/>
    </location>
</feature>
<organism evidence="4">
    <name type="scientific">Clastoptera arizonana</name>
    <name type="common">Arizona spittle bug</name>
    <dbReference type="NCBI Taxonomy" id="38151"/>
    <lineage>
        <taxon>Eukaryota</taxon>
        <taxon>Metazoa</taxon>
        <taxon>Ecdysozoa</taxon>
        <taxon>Arthropoda</taxon>
        <taxon>Hexapoda</taxon>
        <taxon>Insecta</taxon>
        <taxon>Pterygota</taxon>
        <taxon>Neoptera</taxon>
        <taxon>Paraneoptera</taxon>
        <taxon>Hemiptera</taxon>
        <taxon>Auchenorrhyncha</taxon>
        <taxon>Cercopoidea</taxon>
        <taxon>Clastopteridae</taxon>
        <taxon>Clastoptera</taxon>
    </lineage>
</organism>
<evidence type="ECO:0000313" key="4">
    <source>
        <dbReference type="EMBL" id="JAS06846.1"/>
    </source>
</evidence>
<sequence length="584" mass="67672">WGNMNSKQSLLQLIFIYIIIQQVNSENDHSVTKRQVSVLARDGHLPYEGKRYVGLIDYDQQTWTKPSYDERESNEATDGIHEKRYVGALAKSGDLRFKQRDDKRDELDTLIEELLTAEELKKIRLEALREELYNEKTDDDILTGKRSLSSLARNGNFPFGGNQKRVFGDNMFMSLDSPYSKRGISSIARNGQLPTYGGKRGGISSLMRNRYIYNKRYDEDFDEDYSMDNKRSLASLARNYNLPGKRNIASIAEYRKNMLGKKSVFDNWIGLDDYNNKINEFPDNYDKRNLGAYLSQNKVPFTRGTEDYEVKRNLAAMARNWNLPNYRNDKRYHEEVGGYVQGDEVASLLNQNLLTVESKSPLLDEQDNEGEGNRFTYTNHDEEKSFAMRKKKSVNLEEQSLEEKNIPRSTPGDENKTRNDVDRIQRSKREAFDDNDLTSDEYSLPVLQHSDSEYDYLDQPPPRFKRFGALTRNGWLPRGHNYEGAVSKRHIGALARLGWLPSFRSARAYSRFGRDVRSPCKRSFFMSSGSEGGRKDTSRTSSWNRESKEKLGQELRTTQALEAIKRYLLIPALDNILLRRLYPH</sequence>
<protein>
    <recommendedName>
        <fullName evidence="5">Neuropeptide-like 1</fullName>
    </recommendedName>
</protein>
<feature type="non-terminal residue" evidence="4">
    <location>
        <position position="1"/>
    </location>
</feature>
<evidence type="ECO:0008006" key="5">
    <source>
        <dbReference type="Google" id="ProtNLM"/>
    </source>
</evidence>
<dbReference type="EMBL" id="GEDC01030452">
    <property type="protein sequence ID" value="JAS06846.1"/>
    <property type="molecule type" value="Transcribed_RNA"/>
</dbReference>